<dbReference type="AlphaFoldDB" id="A0A2Z7D491"/>
<keyword evidence="2" id="KW-1185">Reference proteome</keyword>
<organism evidence="1 2">
    <name type="scientific">Dorcoceras hygrometricum</name>
    <dbReference type="NCBI Taxonomy" id="472368"/>
    <lineage>
        <taxon>Eukaryota</taxon>
        <taxon>Viridiplantae</taxon>
        <taxon>Streptophyta</taxon>
        <taxon>Embryophyta</taxon>
        <taxon>Tracheophyta</taxon>
        <taxon>Spermatophyta</taxon>
        <taxon>Magnoliopsida</taxon>
        <taxon>eudicotyledons</taxon>
        <taxon>Gunneridae</taxon>
        <taxon>Pentapetalae</taxon>
        <taxon>asterids</taxon>
        <taxon>lamiids</taxon>
        <taxon>Lamiales</taxon>
        <taxon>Gesneriaceae</taxon>
        <taxon>Didymocarpoideae</taxon>
        <taxon>Trichosporeae</taxon>
        <taxon>Loxocarpinae</taxon>
        <taxon>Dorcoceras</taxon>
    </lineage>
</organism>
<accession>A0A2Z7D491</accession>
<dbReference type="Proteomes" id="UP000250235">
    <property type="component" value="Unassembled WGS sequence"/>
</dbReference>
<name>A0A2Z7D491_9LAMI</name>
<evidence type="ECO:0000313" key="2">
    <source>
        <dbReference type="Proteomes" id="UP000250235"/>
    </source>
</evidence>
<gene>
    <name evidence="1" type="ORF">F511_23516</name>
</gene>
<dbReference type="EMBL" id="KQ990529">
    <property type="protein sequence ID" value="KZV53159.1"/>
    <property type="molecule type" value="Genomic_DNA"/>
</dbReference>
<evidence type="ECO:0000313" key="1">
    <source>
        <dbReference type="EMBL" id="KZV53159.1"/>
    </source>
</evidence>
<protein>
    <submittedName>
        <fullName evidence="1">Uncharacterized protein</fullName>
    </submittedName>
</protein>
<reference evidence="1 2" key="1">
    <citation type="journal article" date="2015" name="Proc. Natl. Acad. Sci. U.S.A.">
        <title>The resurrection genome of Boea hygrometrica: A blueprint for survival of dehydration.</title>
        <authorList>
            <person name="Xiao L."/>
            <person name="Yang G."/>
            <person name="Zhang L."/>
            <person name="Yang X."/>
            <person name="Zhao S."/>
            <person name="Ji Z."/>
            <person name="Zhou Q."/>
            <person name="Hu M."/>
            <person name="Wang Y."/>
            <person name="Chen M."/>
            <person name="Xu Y."/>
            <person name="Jin H."/>
            <person name="Xiao X."/>
            <person name="Hu G."/>
            <person name="Bao F."/>
            <person name="Hu Y."/>
            <person name="Wan P."/>
            <person name="Li L."/>
            <person name="Deng X."/>
            <person name="Kuang T."/>
            <person name="Xiang C."/>
            <person name="Zhu J.K."/>
            <person name="Oliver M.J."/>
            <person name="He Y."/>
        </authorList>
    </citation>
    <scope>NUCLEOTIDE SEQUENCE [LARGE SCALE GENOMIC DNA]</scope>
    <source>
        <strain evidence="2">cv. XS01</strain>
    </source>
</reference>
<sequence length="231" mass="24821">MNLLCMRSAEFKGSRLQSKQEAKGAQEPAQQRAQIERDEVATRYEEWSWQEGPNTTHLAQIGVVYRRKSEEIVMVNSKGFATVEVATDNSGLLAGTSSDLSAIPDLDSSPLYQLATTKRCHTGIPLRTTSTLPSLSQLRCDLLSMFLDLCCSGLRCGTCSSELRMLVLEDERVTPVCLNSLLGSISHYERRGYHGFSAGRGVDPAGNAAGGYHGFSAGRGVDPAGNSSGGG</sequence>
<proteinExistence type="predicted"/>